<accession>A0A1H7EF40</accession>
<proteinExistence type="predicted"/>
<evidence type="ECO:0000313" key="2">
    <source>
        <dbReference type="Proteomes" id="UP000198866"/>
    </source>
</evidence>
<name>A0A1H7EF40_9BURK</name>
<keyword evidence="2" id="KW-1185">Reference proteome</keyword>
<gene>
    <name evidence="1" type="ORF">SAMN05192539_104356</name>
</gene>
<dbReference type="EMBL" id="FNYE01000043">
    <property type="protein sequence ID" value="SEK09265.1"/>
    <property type="molecule type" value="Genomic_DNA"/>
</dbReference>
<protein>
    <submittedName>
        <fullName evidence="1">Uncharacterized protein</fullName>
    </submittedName>
</protein>
<dbReference type="OrthoDB" id="9001829at2"/>
<dbReference type="AlphaFoldDB" id="A0A1H7EF40"/>
<dbReference type="STRING" id="667676.SAMN05192539_104356"/>
<reference evidence="2" key="1">
    <citation type="submission" date="2016-10" db="EMBL/GenBank/DDBJ databases">
        <authorList>
            <person name="Varghese N."/>
            <person name="Submissions S."/>
        </authorList>
    </citation>
    <scope>NUCLEOTIDE SEQUENCE [LARGE SCALE GENOMIC DNA]</scope>
    <source>
        <strain evidence="2">LMG 26031</strain>
    </source>
</reference>
<sequence length="293" mass="33089">MADDDRIVGYAESYMTPRSYTKRARVERTACDVQVPPAADSIIGRCEYYYRPLHCEYLDTVTKVTAGSAWATVKAFATSWDPWTDKEVTARLLHERQTLIQPECTASDWSRHSNFMMRHIGCGHKPPSYYLSYGYFYCSNYGAKLYPTLSPAGQAWLRSAKWYLQKNMEDGLNQNMQGKVIKISSAKPGNGSFSMVVTRYQLELDSETFKTFAFETHPLAYLDGGLSDLQIGDMLKIMGGPALEEWADPRTYQQVWDSGKVVASKTLGDAWDSTKIDVDDPVSKILGRLMDAK</sequence>
<evidence type="ECO:0000313" key="1">
    <source>
        <dbReference type="EMBL" id="SEK09265.1"/>
    </source>
</evidence>
<organism evidence="1 2">
    <name type="scientific">Paraburkholderia diazotrophica</name>
    <dbReference type="NCBI Taxonomy" id="667676"/>
    <lineage>
        <taxon>Bacteria</taxon>
        <taxon>Pseudomonadati</taxon>
        <taxon>Pseudomonadota</taxon>
        <taxon>Betaproteobacteria</taxon>
        <taxon>Burkholderiales</taxon>
        <taxon>Burkholderiaceae</taxon>
        <taxon>Paraburkholderia</taxon>
    </lineage>
</organism>
<dbReference type="Proteomes" id="UP000198866">
    <property type="component" value="Unassembled WGS sequence"/>
</dbReference>